<accession>A0A1H0MVH2</accession>
<protein>
    <submittedName>
        <fullName evidence="3">Small basic family protein</fullName>
    </submittedName>
    <submittedName>
        <fullName evidence="4">Small basic protein</fullName>
    </submittedName>
</protein>
<keyword evidence="1 2" id="KW-0472">Membrane</keyword>
<reference evidence="4 5" key="1">
    <citation type="submission" date="2016-10" db="EMBL/GenBank/DDBJ databases">
        <authorList>
            <person name="de Groot N.N."/>
        </authorList>
    </citation>
    <scope>NUCLEOTIDE SEQUENCE [LARGE SCALE GENOMIC DNA]</scope>
    <source>
        <strain evidence="4 5">DSM 12272</strain>
    </source>
</reference>
<evidence type="ECO:0000256" key="1">
    <source>
        <dbReference type="PIRNR" id="PIRNR018579"/>
    </source>
</evidence>
<feature type="transmembrane region" description="Helical" evidence="2">
    <location>
        <begin position="80"/>
        <end position="101"/>
    </location>
</feature>
<name>A0A1H0MVH2_9CLOT</name>
<evidence type="ECO:0000313" key="5">
    <source>
        <dbReference type="Proteomes" id="UP000198597"/>
    </source>
</evidence>
<proteinExistence type="inferred from homology"/>
<feature type="transmembrane region" description="Helical" evidence="2">
    <location>
        <begin position="27"/>
        <end position="44"/>
    </location>
</feature>
<evidence type="ECO:0000313" key="3">
    <source>
        <dbReference type="EMBL" id="MBB6716316.1"/>
    </source>
</evidence>
<dbReference type="RefSeq" id="WP_089965636.1">
    <property type="nucleotide sequence ID" value="NZ_CP071376.1"/>
</dbReference>
<keyword evidence="5" id="KW-1185">Reference proteome</keyword>
<dbReference type="PIRSF" id="PIRSF018579">
    <property type="entry name" value="Sbp"/>
    <property type="match status" value="1"/>
</dbReference>
<sequence length="116" mass="12452">MIAFIGLLVGILLGLLVDINIPNAFSPYMSVAILACLDSVFGAMRASISKNFQADIFLSGFFGNAILAAGLAYLGDKLGIPIYIAAVIVFGGRIFNNFAVIRRLMIEKARSHKRGD</sequence>
<comment type="similarity">
    <text evidence="1">Belongs to the sbp family.</text>
</comment>
<reference evidence="3 6" key="2">
    <citation type="submission" date="2020-08" db="EMBL/GenBank/DDBJ databases">
        <title>Clostridia isolated from Swiss meat.</title>
        <authorList>
            <person name="Wambui J."/>
            <person name="Stevens M.J.A."/>
            <person name="Stephan R."/>
        </authorList>
    </citation>
    <scope>NUCLEOTIDE SEQUENCE [LARGE SCALE GENOMIC DNA]</scope>
    <source>
        <strain evidence="3 6">CM001</strain>
    </source>
</reference>
<dbReference type="OrthoDB" id="9812056at2"/>
<dbReference type="STRING" id="94869.SAMN04488529_101592"/>
<feature type="transmembrane region" description="Helical" evidence="2">
    <location>
        <begin position="56"/>
        <end position="74"/>
    </location>
</feature>
<dbReference type="InterPro" id="IPR009709">
    <property type="entry name" value="DUF1290"/>
</dbReference>
<keyword evidence="2" id="KW-1133">Transmembrane helix</keyword>
<dbReference type="Pfam" id="PF06947">
    <property type="entry name" value="DUF1290"/>
    <property type="match status" value="1"/>
</dbReference>
<evidence type="ECO:0000313" key="6">
    <source>
        <dbReference type="Proteomes" id="UP000585258"/>
    </source>
</evidence>
<keyword evidence="1 2" id="KW-0812">Transmembrane</keyword>
<comment type="subcellular location">
    <subcellularLocation>
        <location evidence="1">Cell membrane</location>
        <topology evidence="1">Multi-pass membrane protein</topology>
    </subcellularLocation>
</comment>
<dbReference type="EMBL" id="FNJM01000001">
    <property type="protein sequence ID" value="SDO84407.1"/>
    <property type="molecule type" value="Genomic_DNA"/>
</dbReference>
<dbReference type="Proteomes" id="UP000585258">
    <property type="component" value="Unassembled WGS sequence"/>
</dbReference>
<dbReference type="GeneID" id="65310769"/>
<gene>
    <name evidence="3" type="ORF">H7E68_16550</name>
    <name evidence="4" type="ORF">SAMN04488529_101592</name>
</gene>
<evidence type="ECO:0000256" key="2">
    <source>
        <dbReference type="SAM" id="Phobius"/>
    </source>
</evidence>
<dbReference type="EMBL" id="JACKWY010000013">
    <property type="protein sequence ID" value="MBB6716316.1"/>
    <property type="molecule type" value="Genomic_DNA"/>
</dbReference>
<keyword evidence="1" id="KW-1003">Cell membrane</keyword>
<dbReference type="Proteomes" id="UP000198597">
    <property type="component" value="Unassembled WGS sequence"/>
</dbReference>
<organism evidence="4 5">
    <name type="scientific">Clostridium gasigenes</name>
    <dbReference type="NCBI Taxonomy" id="94869"/>
    <lineage>
        <taxon>Bacteria</taxon>
        <taxon>Bacillati</taxon>
        <taxon>Bacillota</taxon>
        <taxon>Clostridia</taxon>
        <taxon>Eubacteriales</taxon>
        <taxon>Clostridiaceae</taxon>
        <taxon>Clostridium</taxon>
    </lineage>
</organism>
<evidence type="ECO:0000313" key="4">
    <source>
        <dbReference type="EMBL" id="SDO84407.1"/>
    </source>
</evidence>
<dbReference type="AlphaFoldDB" id="A0A1H0MVH2"/>
<dbReference type="GO" id="GO:0005886">
    <property type="term" value="C:plasma membrane"/>
    <property type="evidence" value="ECO:0007669"/>
    <property type="project" value="UniProtKB-SubCell"/>
</dbReference>